<comment type="similarity">
    <text evidence="2">Belongs to the PhoU family.</text>
</comment>
<evidence type="ECO:0000256" key="4">
    <source>
        <dbReference type="ARBA" id="ARBA00022448"/>
    </source>
</evidence>
<dbReference type="RefSeq" id="WP_083055648.1">
    <property type="nucleotide sequence ID" value="NZ_CALUAE010000034.1"/>
</dbReference>
<evidence type="ECO:0000313" key="8">
    <source>
        <dbReference type="EMBL" id="ORA06836.1"/>
    </source>
</evidence>
<keyword evidence="6" id="KW-0592">Phosphate transport</keyword>
<dbReference type="AlphaFoldDB" id="A0A1W9Z3C1"/>
<reference evidence="8 9" key="1">
    <citation type="submission" date="2017-02" db="EMBL/GenBank/DDBJ databases">
        <title>The new phylogeny of genus Mycobacterium.</title>
        <authorList>
            <person name="Tortoli E."/>
            <person name="Trovato A."/>
            <person name="Cirillo D.M."/>
        </authorList>
    </citation>
    <scope>NUCLEOTIDE SEQUENCE [LARGE SCALE GENOMIC DNA]</scope>
    <source>
        <strain evidence="8 9">DSM 45578</strain>
    </source>
</reference>
<organism evidence="8 9">
    <name type="scientific">Mycolicibacterium bacteremicum</name>
    <name type="common">Mycobacterium bacteremicum</name>
    <dbReference type="NCBI Taxonomy" id="564198"/>
    <lineage>
        <taxon>Bacteria</taxon>
        <taxon>Bacillati</taxon>
        <taxon>Actinomycetota</taxon>
        <taxon>Actinomycetes</taxon>
        <taxon>Mycobacteriales</taxon>
        <taxon>Mycobacteriaceae</taxon>
        <taxon>Mycolicibacterium</taxon>
    </lineage>
</organism>
<gene>
    <name evidence="8" type="ORF">BST17_02490</name>
</gene>
<name>A0A1W9Z3C1_MYCBA</name>
<dbReference type="OrthoDB" id="9814256at2"/>
<comment type="caution">
    <text evidence="8">The sequence shown here is derived from an EMBL/GenBank/DDBJ whole genome shotgun (WGS) entry which is preliminary data.</text>
</comment>
<feature type="domain" description="PhoU" evidence="7">
    <location>
        <begin position="17"/>
        <end position="102"/>
    </location>
</feature>
<evidence type="ECO:0000256" key="3">
    <source>
        <dbReference type="ARBA" id="ARBA00011738"/>
    </source>
</evidence>
<proteinExistence type="inferred from homology"/>
<comment type="subunit">
    <text evidence="3">Homodimer.</text>
</comment>
<dbReference type="SUPFAM" id="SSF109755">
    <property type="entry name" value="PhoU-like"/>
    <property type="match status" value="1"/>
</dbReference>
<dbReference type="STRING" id="564198.BST17_02490"/>
<accession>A0A1W9Z3C1</accession>
<comment type="subcellular location">
    <subcellularLocation>
        <location evidence="1">Cytoplasm</location>
    </subcellularLocation>
</comment>
<protein>
    <recommendedName>
        <fullName evidence="7">PhoU domain-containing protein</fullName>
    </recommendedName>
</protein>
<sequence>MRTEFYAQIDRLTAELGEMCELAADAADDATAAVVESDPAAGARVRSTLRRLDELNDRVDRRAFTLLALHAPVAHDLRVIMSAFSIAANADRMGALAANVVKIGPVPQEARAVFAKMGRLAVALAERARRAVLGDDAEEAERIRLDDAAMNDLHRELLTRILTDSWPHGVQSASDVALLGRFYERIADNAVEIGRRVIFQASGEAPLNDPSFS</sequence>
<evidence type="ECO:0000256" key="5">
    <source>
        <dbReference type="ARBA" id="ARBA00022490"/>
    </source>
</evidence>
<evidence type="ECO:0000313" key="9">
    <source>
        <dbReference type="Proteomes" id="UP000192366"/>
    </source>
</evidence>
<dbReference type="InterPro" id="IPR038078">
    <property type="entry name" value="PhoU-like_sf"/>
</dbReference>
<keyword evidence="5" id="KW-0963">Cytoplasm</keyword>
<dbReference type="EMBL" id="MVHJ01000002">
    <property type="protein sequence ID" value="ORA06836.1"/>
    <property type="molecule type" value="Genomic_DNA"/>
</dbReference>
<dbReference type="GO" id="GO:0045936">
    <property type="term" value="P:negative regulation of phosphate metabolic process"/>
    <property type="evidence" value="ECO:0007669"/>
    <property type="project" value="InterPro"/>
</dbReference>
<evidence type="ECO:0000256" key="1">
    <source>
        <dbReference type="ARBA" id="ARBA00004496"/>
    </source>
</evidence>
<dbReference type="GO" id="GO:0006817">
    <property type="term" value="P:phosphate ion transport"/>
    <property type="evidence" value="ECO:0007669"/>
    <property type="project" value="UniProtKB-KW"/>
</dbReference>
<keyword evidence="4" id="KW-0813">Transport</keyword>
<evidence type="ECO:0000256" key="6">
    <source>
        <dbReference type="ARBA" id="ARBA00022592"/>
    </source>
</evidence>
<dbReference type="Proteomes" id="UP000192366">
    <property type="component" value="Unassembled WGS sequence"/>
</dbReference>
<dbReference type="FunFam" id="1.20.58.220:FF:000004">
    <property type="entry name" value="Phosphate-specific transport system accessory protein PhoU"/>
    <property type="match status" value="1"/>
</dbReference>
<evidence type="ECO:0000259" key="7">
    <source>
        <dbReference type="Pfam" id="PF01895"/>
    </source>
</evidence>
<dbReference type="InterPro" id="IPR028366">
    <property type="entry name" value="PhoU"/>
</dbReference>
<dbReference type="GO" id="GO:0030643">
    <property type="term" value="P:intracellular phosphate ion homeostasis"/>
    <property type="evidence" value="ECO:0007669"/>
    <property type="project" value="InterPro"/>
</dbReference>
<dbReference type="PANTHER" id="PTHR42930">
    <property type="entry name" value="PHOSPHATE-SPECIFIC TRANSPORT SYSTEM ACCESSORY PROTEIN PHOU"/>
    <property type="match status" value="1"/>
</dbReference>
<evidence type="ECO:0000256" key="2">
    <source>
        <dbReference type="ARBA" id="ARBA00008107"/>
    </source>
</evidence>
<feature type="domain" description="PhoU" evidence="7">
    <location>
        <begin position="115"/>
        <end position="197"/>
    </location>
</feature>
<dbReference type="GO" id="GO:0005737">
    <property type="term" value="C:cytoplasm"/>
    <property type="evidence" value="ECO:0007669"/>
    <property type="project" value="UniProtKB-SubCell"/>
</dbReference>
<dbReference type="PANTHER" id="PTHR42930:SF3">
    <property type="entry name" value="PHOSPHATE-SPECIFIC TRANSPORT SYSTEM ACCESSORY PROTEIN PHOU"/>
    <property type="match status" value="1"/>
</dbReference>
<dbReference type="Gene3D" id="1.20.58.220">
    <property type="entry name" value="Phosphate transport system protein phou homolog 2, domain 2"/>
    <property type="match status" value="1"/>
</dbReference>
<keyword evidence="9" id="KW-1185">Reference proteome</keyword>
<dbReference type="Pfam" id="PF01895">
    <property type="entry name" value="PhoU"/>
    <property type="match status" value="2"/>
</dbReference>
<dbReference type="InterPro" id="IPR026022">
    <property type="entry name" value="PhoU_dom"/>
</dbReference>